<reference evidence="1" key="1">
    <citation type="submission" date="2020-02" db="EMBL/GenBank/DDBJ databases">
        <authorList>
            <person name="Palmer J.M."/>
        </authorList>
    </citation>
    <scope>NUCLEOTIDE SEQUENCE</scope>
    <source>
        <strain evidence="1">EPUS1.4</strain>
        <tissue evidence="1">Thallus</tissue>
    </source>
</reference>
<sequence>MVAQFLQNANGLQRLASLASEEALDVRAVDEVVVQVKLKWSHLTKDDMFVFDGGLIPSLPICVRTRCISSTKDGQLELLAEVGLGPQVIGVGKSDEGIILGQVVLDRGSRKDDTTVYLQSVESRKGQTFPIFQPMSFIAKQKSNLSISQFIGVESQSLIRHDQYWPSDCSP</sequence>
<gene>
    <name evidence="1" type="ORF">GJ744_007119</name>
</gene>
<comment type="caution">
    <text evidence="1">The sequence shown here is derived from an EMBL/GenBank/DDBJ whole genome shotgun (WGS) entry which is preliminary data.</text>
</comment>
<keyword evidence="2" id="KW-1185">Reference proteome</keyword>
<dbReference type="EMBL" id="JAACFV010000034">
    <property type="protein sequence ID" value="KAF7510015.1"/>
    <property type="molecule type" value="Genomic_DNA"/>
</dbReference>
<organism evidence="1 2">
    <name type="scientific">Endocarpon pusillum</name>
    <dbReference type="NCBI Taxonomy" id="364733"/>
    <lineage>
        <taxon>Eukaryota</taxon>
        <taxon>Fungi</taxon>
        <taxon>Dikarya</taxon>
        <taxon>Ascomycota</taxon>
        <taxon>Pezizomycotina</taxon>
        <taxon>Eurotiomycetes</taxon>
        <taxon>Chaetothyriomycetidae</taxon>
        <taxon>Verrucariales</taxon>
        <taxon>Verrucariaceae</taxon>
        <taxon>Endocarpon</taxon>
    </lineage>
</organism>
<evidence type="ECO:0000313" key="1">
    <source>
        <dbReference type="EMBL" id="KAF7510015.1"/>
    </source>
</evidence>
<proteinExistence type="predicted"/>
<dbReference type="AlphaFoldDB" id="A0A8H7AJ18"/>
<dbReference type="Proteomes" id="UP000606974">
    <property type="component" value="Unassembled WGS sequence"/>
</dbReference>
<evidence type="ECO:0000313" key="2">
    <source>
        <dbReference type="Proteomes" id="UP000606974"/>
    </source>
</evidence>
<name>A0A8H7AJ18_9EURO</name>
<accession>A0A8H7AJ18</accession>
<protein>
    <submittedName>
        <fullName evidence="1">Uncharacterized protein</fullName>
    </submittedName>
</protein>